<dbReference type="AlphaFoldDB" id="A0A645JDD6"/>
<accession>A0A645JDD6</accession>
<gene>
    <name evidence="2" type="ORF">SDC9_209413</name>
</gene>
<feature type="region of interest" description="Disordered" evidence="1">
    <location>
        <begin position="30"/>
        <end position="54"/>
    </location>
</feature>
<reference evidence="2" key="1">
    <citation type="submission" date="2019-08" db="EMBL/GenBank/DDBJ databases">
        <authorList>
            <person name="Kucharzyk K."/>
            <person name="Murdoch R.W."/>
            <person name="Higgins S."/>
            <person name="Loffler F."/>
        </authorList>
    </citation>
    <scope>NUCLEOTIDE SEQUENCE</scope>
</reference>
<sequence length="54" mass="5542">MLIADGAEFDQIMCQKNRIAGIAFPDGALRGDVPRQPGFGDPASSAVGQQPGLG</sequence>
<evidence type="ECO:0000313" key="2">
    <source>
        <dbReference type="EMBL" id="MPN61671.1"/>
    </source>
</evidence>
<comment type="caution">
    <text evidence="2">The sequence shown here is derived from an EMBL/GenBank/DDBJ whole genome shotgun (WGS) entry which is preliminary data.</text>
</comment>
<organism evidence="2">
    <name type="scientific">bioreactor metagenome</name>
    <dbReference type="NCBI Taxonomy" id="1076179"/>
    <lineage>
        <taxon>unclassified sequences</taxon>
        <taxon>metagenomes</taxon>
        <taxon>ecological metagenomes</taxon>
    </lineage>
</organism>
<dbReference type="EMBL" id="VSSQ01138597">
    <property type="protein sequence ID" value="MPN61671.1"/>
    <property type="molecule type" value="Genomic_DNA"/>
</dbReference>
<protein>
    <submittedName>
        <fullName evidence="2">Uncharacterized protein</fullName>
    </submittedName>
</protein>
<name>A0A645JDD6_9ZZZZ</name>
<proteinExistence type="predicted"/>
<evidence type="ECO:0000256" key="1">
    <source>
        <dbReference type="SAM" id="MobiDB-lite"/>
    </source>
</evidence>